<dbReference type="GO" id="GO:0046872">
    <property type="term" value="F:metal ion binding"/>
    <property type="evidence" value="ECO:0007669"/>
    <property type="project" value="UniProtKB-KW"/>
</dbReference>
<dbReference type="InterPro" id="IPR001041">
    <property type="entry name" value="2Fe-2S_ferredoxin-type"/>
</dbReference>
<dbReference type="EMBL" id="RSCL01000014">
    <property type="protein sequence ID" value="RUT03198.1"/>
    <property type="molecule type" value="Genomic_DNA"/>
</dbReference>
<dbReference type="InterPro" id="IPR036010">
    <property type="entry name" value="2Fe-2S_ferredoxin-like_sf"/>
</dbReference>
<reference evidence="8" key="2">
    <citation type="journal article" date="2019" name="Genome Biol. Evol.">
        <title>Day and night: Metabolic profiles and evolutionary relationships of six axenic non-marine cyanobacteria.</title>
        <authorList>
            <person name="Will S.E."/>
            <person name="Henke P."/>
            <person name="Boedeker C."/>
            <person name="Huang S."/>
            <person name="Brinkmann H."/>
            <person name="Rohde M."/>
            <person name="Jarek M."/>
            <person name="Friedl T."/>
            <person name="Seufert S."/>
            <person name="Schumacher M."/>
            <person name="Overmann J."/>
            <person name="Neumann-Schaal M."/>
            <person name="Petersen J."/>
        </authorList>
    </citation>
    <scope>NUCLEOTIDE SEQUENCE [LARGE SCALE GENOMIC DNA]</scope>
    <source>
        <strain evidence="8">PCC 7102</strain>
    </source>
</reference>
<dbReference type="InterPro" id="IPR012675">
    <property type="entry name" value="Beta-grasp_dom_sf"/>
</dbReference>
<protein>
    <submittedName>
        <fullName evidence="8">Aldehyde dehydrogenase iron-sulfur subunit</fullName>
    </submittedName>
</protein>
<comment type="pathway">
    <text evidence="6">Alkaloid degradation; nicotine degradation.</text>
</comment>
<keyword evidence="1" id="KW-0001">2Fe-2S</keyword>
<dbReference type="CDD" id="cd00207">
    <property type="entry name" value="fer2"/>
    <property type="match status" value="1"/>
</dbReference>
<dbReference type="GO" id="GO:0016903">
    <property type="term" value="F:oxidoreductase activity, acting on the aldehyde or oxo group of donors"/>
    <property type="evidence" value="ECO:0007669"/>
    <property type="project" value="TreeGrafter"/>
</dbReference>
<accession>A0A433VAV9</accession>
<dbReference type="OrthoDB" id="9796880at2"/>
<dbReference type="InterPro" id="IPR052914">
    <property type="entry name" value="Aldehyde_Oxdr_Iron-Sulfur"/>
</dbReference>
<keyword evidence="9" id="KW-1185">Reference proteome</keyword>
<feature type="domain" description="2Fe-2S ferredoxin-type" evidence="7">
    <location>
        <begin position="50"/>
        <end position="126"/>
    </location>
</feature>
<evidence type="ECO:0000259" key="7">
    <source>
        <dbReference type="PROSITE" id="PS51085"/>
    </source>
</evidence>
<evidence type="ECO:0000313" key="8">
    <source>
        <dbReference type="EMBL" id="RUT03198.1"/>
    </source>
</evidence>
<keyword evidence="4" id="KW-0408">Iron</keyword>
<proteinExistence type="predicted"/>
<evidence type="ECO:0000256" key="5">
    <source>
        <dbReference type="ARBA" id="ARBA00023014"/>
    </source>
</evidence>
<evidence type="ECO:0000256" key="3">
    <source>
        <dbReference type="ARBA" id="ARBA00023002"/>
    </source>
</evidence>
<sequence length="240" mass="25573">MSNNDDRLKLASQQGLRTQVAATSVGAVALASTVRATQDKQSVKVEVGEIIVDLNINGEKYTLAIEPRVTLLDALRERLQLTGSKKGCDHGQCGACTVIIDGQRVYSCLSLAVMQEGKEITTIEGLTQGDDLHPMQLAFIENDGFQCGYCTPGQICAAVALIDEVKRGCASVVSEDFTETLGGAPQLANLSELEIRERMSGNLCRCSAYNGIVAAIQQVAGQVPPEPAAFLMVQGKEKQA</sequence>
<keyword evidence="3" id="KW-0560">Oxidoreductase</keyword>
<dbReference type="RefSeq" id="WP_127083774.1">
    <property type="nucleotide sequence ID" value="NZ_RSCL01000014.1"/>
</dbReference>
<evidence type="ECO:0000313" key="9">
    <source>
        <dbReference type="Proteomes" id="UP000271624"/>
    </source>
</evidence>
<gene>
    <name evidence="8" type="primary">yagT</name>
    <name evidence="8" type="ORF">DSM106972_055060</name>
</gene>
<dbReference type="FunFam" id="3.10.20.30:FF:000020">
    <property type="entry name" value="Xanthine dehydrogenase iron-sulfur subunit"/>
    <property type="match status" value="1"/>
</dbReference>
<evidence type="ECO:0000256" key="1">
    <source>
        <dbReference type="ARBA" id="ARBA00022714"/>
    </source>
</evidence>
<reference evidence="8" key="1">
    <citation type="submission" date="2018-12" db="EMBL/GenBank/DDBJ databases">
        <authorList>
            <person name="Will S."/>
            <person name="Neumann-Schaal M."/>
            <person name="Henke P."/>
        </authorList>
    </citation>
    <scope>NUCLEOTIDE SEQUENCE</scope>
    <source>
        <strain evidence="8">PCC 7102</strain>
    </source>
</reference>
<dbReference type="AlphaFoldDB" id="A0A433VAV9"/>
<dbReference type="Proteomes" id="UP000271624">
    <property type="component" value="Unassembled WGS sequence"/>
</dbReference>
<organism evidence="8 9">
    <name type="scientific">Dulcicalothrix desertica PCC 7102</name>
    <dbReference type="NCBI Taxonomy" id="232991"/>
    <lineage>
        <taxon>Bacteria</taxon>
        <taxon>Bacillati</taxon>
        <taxon>Cyanobacteriota</taxon>
        <taxon>Cyanophyceae</taxon>
        <taxon>Nostocales</taxon>
        <taxon>Calotrichaceae</taxon>
        <taxon>Dulcicalothrix</taxon>
    </lineage>
</organism>
<evidence type="ECO:0000256" key="6">
    <source>
        <dbReference type="ARBA" id="ARBA00060707"/>
    </source>
</evidence>
<dbReference type="InterPro" id="IPR036884">
    <property type="entry name" value="2Fe-2S-bd_dom_sf"/>
</dbReference>
<dbReference type="Pfam" id="PF01799">
    <property type="entry name" value="Fer2_2"/>
    <property type="match status" value="1"/>
</dbReference>
<dbReference type="PROSITE" id="PS51085">
    <property type="entry name" value="2FE2S_FER_2"/>
    <property type="match status" value="1"/>
</dbReference>
<dbReference type="SUPFAM" id="SSF47741">
    <property type="entry name" value="CO dehydrogenase ISP C-domain like"/>
    <property type="match status" value="1"/>
</dbReference>
<keyword evidence="5" id="KW-0411">Iron-sulfur</keyword>
<dbReference type="InterPro" id="IPR006058">
    <property type="entry name" value="2Fe2S_fd_BS"/>
</dbReference>
<dbReference type="PROSITE" id="PS00197">
    <property type="entry name" value="2FE2S_FER_1"/>
    <property type="match status" value="1"/>
</dbReference>
<evidence type="ECO:0000256" key="4">
    <source>
        <dbReference type="ARBA" id="ARBA00023004"/>
    </source>
</evidence>
<dbReference type="SUPFAM" id="SSF54292">
    <property type="entry name" value="2Fe-2S ferredoxin-like"/>
    <property type="match status" value="1"/>
</dbReference>
<dbReference type="Pfam" id="PF00111">
    <property type="entry name" value="Fer2"/>
    <property type="match status" value="1"/>
</dbReference>
<dbReference type="Gene3D" id="3.10.20.30">
    <property type="match status" value="1"/>
</dbReference>
<evidence type="ECO:0000256" key="2">
    <source>
        <dbReference type="ARBA" id="ARBA00022723"/>
    </source>
</evidence>
<name>A0A433VAV9_9CYAN</name>
<dbReference type="PANTHER" id="PTHR45331">
    <property type="entry name" value="OXIDOREDUCTASE, IRON-SULPHUR BINDING SUBUNIT-RELATED-RELATED"/>
    <property type="match status" value="1"/>
</dbReference>
<keyword evidence="2" id="KW-0479">Metal-binding</keyword>
<dbReference type="Gene3D" id="1.10.150.120">
    <property type="entry name" value="[2Fe-2S]-binding domain"/>
    <property type="match status" value="1"/>
</dbReference>
<dbReference type="InterPro" id="IPR002888">
    <property type="entry name" value="2Fe-2S-bd"/>
</dbReference>
<dbReference type="GO" id="GO:0051537">
    <property type="term" value="F:2 iron, 2 sulfur cluster binding"/>
    <property type="evidence" value="ECO:0007669"/>
    <property type="project" value="UniProtKB-KW"/>
</dbReference>
<comment type="caution">
    <text evidence="8">The sequence shown here is derived from an EMBL/GenBank/DDBJ whole genome shotgun (WGS) entry which is preliminary data.</text>
</comment>